<evidence type="ECO:0000256" key="10">
    <source>
        <dbReference type="ARBA" id="ARBA00022723"/>
    </source>
</evidence>
<evidence type="ECO:0000256" key="2">
    <source>
        <dbReference type="ARBA" id="ARBA00005967"/>
    </source>
</evidence>
<dbReference type="AlphaFoldDB" id="A0A1G6UP94"/>
<keyword evidence="13 22" id="KW-0067">ATP-binding</keyword>
<feature type="binding site" evidence="21">
    <location>
        <begin position="31"/>
        <end position="34"/>
    </location>
    <ligand>
        <name>substrate</name>
    </ligand>
</feature>
<evidence type="ECO:0000256" key="18">
    <source>
        <dbReference type="ARBA" id="ARBA00023209"/>
    </source>
</evidence>
<keyword evidence="6" id="KW-0444">Lipid biosynthesis</keyword>
<name>A0A1G6UP94_9BURK</name>
<feature type="binding site" evidence="21">
    <location>
        <position position="18"/>
    </location>
    <ligand>
        <name>substrate</name>
    </ligand>
</feature>
<keyword evidence="18" id="KW-0594">Phospholipid biosynthesis</keyword>
<evidence type="ECO:0000256" key="19">
    <source>
        <dbReference type="ARBA" id="ARBA00023264"/>
    </source>
</evidence>
<evidence type="ECO:0000256" key="14">
    <source>
        <dbReference type="ARBA" id="ARBA00022842"/>
    </source>
</evidence>
<feature type="binding site" evidence="23">
    <location>
        <position position="84"/>
    </location>
    <ligand>
        <name>a divalent metal cation</name>
        <dbReference type="ChEBI" id="CHEBI:60240"/>
    </ligand>
</feature>
<evidence type="ECO:0000256" key="16">
    <source>
        <dbReference type="ARBA" id="ARBA00023098"/>
    </source>
</evidence>
<feature type="transmembrane region" description="Helical" evidence="24">
    <location>
        <begin position="63"/>
        <end position="83"/>
    </location>
</feature>
<protein>
    <recommendedName>
        <fullName evidence="4 24">Diacylglycerol kinase</fullName>
        <ecNumber evidence="3 24">2.7.1.107</ecNumber>
    </recommendedName>
</protein>
<keyword evidence="17 24" id="KW-0472">Membrane</keyword>
<evidence type="ECO:0000256" key="15">
    <source>
        <dbReference type="ARBA" id="ARBA00022989"/>
    </source>
</evidence>
<evidence type="ECO:0000256" key="13">
    <source>
        <dbReference type="ARBA" id="ARBA00022840"/>
    </source>
</evidence>
<dbReference type="GO" id="GO:0046872">
    <property type="term" value="F:metal ion binding"/>
    <property type="evidence" value="ECO:0007669"/>
    <property type="project" value="UniProtKB-KW"/>
</dbReference>
<evidence type="ECO:0000256" key="8">
    <source>
        <dbReference type="ARBA" id="ARBA00022679"/>
    </source>
</evidence>
<dbReference type="GO" id="GO:0005524">
    <property type="term" value="F:ATP binding"/>
    <property type="evidence" value="ECO:0007669"/>
    <property type="project" value="UniProtKB-KW"/>
</dbReference>
<feature type="binding site" evidence="21">
    <location>
        <position position="106"/>
    </location>
    <ligand>
        <name>substrate</name>
    </ligand>
</feature>
<evidence type="ECO:0000256" key="21">
    <source>
        <dbReference type="PIRSR" id="PIRSR600829-2"/>
    </source>
</evidence>
<feature type="active site" description="Proton acceptor" evidence="20">
    <location>
        <position position="77"/>
    </location>
</feature>
<feature type="binding site" evidence="21">
    <location>
        <position position="77"/>
    </location>
    <ligand>
        <name>substrate</name>
    </ligand>
</feature>
<keyword evidence="19 24" id="KW-1208">Phospholipid metabolism</keyword>
<evidence type="ECO:0000256" key="4">
    <source>
        <dbReference type="ARBA" id="ARBA00017575"/>
    </source>
</evidence>
<evidence type="ECO:0000256" key="11">
    <source>
        <dbReference type="ARBA" id="ARBA00022741"/>
    </source>
</evidence>
<dbReference type="GO" id="GO:0006654">
    <property type="term" value="P:phosphatidic acid biosynthetic process"/>
    <property type="evidence" value="ECO:0007669"/>
    <property type="project" value="InterPro"/>
</dbReference>
<keyword evidence="16 24" id="KW-0443">Lipid metabolism</keyword>
<keyword evidence="14 23" id="KW-0460">Magnesium</keyword>
<keyword evidence="15 24" id="KW-1133">Transmembrane helix</keyword>
<reference evidence="25 26" key="1">
    <citation type="submission" date="2016-10" db="EMBL/GenBank/DDBJ databases">
        <authorList>
            <person name="de Groot N.N."/>
        </authorList>
    </citation>
    <scope>NUCLEOTIDE SEQUENCE [LARGE SCALE GENOMIC DNA]</scope>
    <source>
        <strain evidence="25 26">DSM 16619</strain>
    </source>
</reference>
<dbReference type="OrthoDB" id="9796011at2"/>
<evidence type="ECO:0000256" key="9">
    <source>
        <dbReference type="ARBA" id="ARBA00022692"/>
    </source>
</evidence>
<dbReference type="PANTHER" id="PTHR34299:SF1">
    <property type="entry name" value="DIACYLGLYCEROL KINASE"/>
    <property type="match status" value="1"/>
</dbReference>
<evidence type="ECO:0000256" key="3">
    <source>
        <dbReference type="ARBA" id="ARBA00012133"/>
    </source>
</evidence>
<evidence type="ECO:0000256" key="22">
    <source>
        <dbReference type="PIRSR" id="PIRSR600829-3"/>
    </source>
</evidence>
<dbReference type="Proteomes" id="UP000198781">
    <property type="component" value="Unassembled WGS sequence"/>
</dbReference>
<evidence type="ECO:0000256" key="1">
    <source>
        <dbReference type="ARBA" id="ARBA00004429"/>
    </source>
</evidence>
<evidence type="ECO:0000256" key="7">
    <source>
        <dbReference type="ARBA" id="ARBA00022519"/>
    </source>
</evidence>
<feature type="binding site" evidence="22">
    <location>
        <begin position="102"/>
        <end position="103"/>
    </location>
    <ligand>
        <name>ATP</name>
        <dbReference type="ChEBI" id="CHEBI:30616"/>
    </ligand>
</feature>
<comment type="function">
    <text evidence="24">Catalyzes the ATP-dependent phosphorylation of sn-l,2-diacylglycerol (DAG) to phosphatidic acid. Involved in the recycling of diacylglycerol produced as a by-product during membrane-derived oligosaccharide (MDO) biosynthesis.</text>
</comment>
<sequence length="131" mass="14198">MSAPFTPHPHKARTGLHRIWHAGQYSIQGLRAGWAEKAFRLEACMALVLLPSSLWLGGGWVEVALLAGTVMLVLITELLNSGIEAAIDRIGPELHELSKRAKDMGSAAVLLSLLLCSGVWAAALFQRFFHG</sequence>
<dbReference type="Gene3D" id="1.10.287.3610">
    <property type="match status" value="1"/>
</dbReference>
<keyword evidence="26" id="KW-1185">Reference proteome</keyword>
<dbReference type="InterPro" id="IPR036945">
    <property type="entry name" value="DAGK_sf"/>
</dbReference>
<dbReference type="CDD" id="cd14264">
    <property type="entry name" value="DAGK_IM"/>
    <property type="match status" value="1"/>
</dbReference>
<dbReference type="Pfam" id="PF01219">
    <property type="entry name" value="DAGK_prokar"/>
    <property type="match status" value="1"/>
</dbReference>
<comment type="caution">
    <text evidence="24">Lacks conserved residue(s) required for the propagation of feature annotation.</text>
</comment>
<feature type="binding site" evidence="21">
    <location>
        <begin position="38"/>
        <end position="42"/>
    </location>
    <ligand>
        <name>substrate</name>
    </ligand>
</feature>
<dbReference type="GO" id="GO:0005886">
    <property type="term" value="C:plasma membrane"/>
    <property type="evidence" value="ECO:0007669"/>
    <property type="project" value="UniProtKB-SubCell"/>
</dbReference>
<comment type="subcellular location">
    <subcellularLocation>
        <location evidence="1 24">Cell inner membrane</location>
        <topology evidence="1 24">Multi-pass membrane protein</topology>
    </subcellularLocation>
</comment>
<keyword evidence="12 24" id="KW-0418">Kinase</keyword>
<evidence type="ECO:0000313" key="25">
    <source>
        <dbReference type="EMBL" id="SDD43162.1"/>
    </source>
</evidence>
<evidence type="ECO:0000256" key="6">
    <source>
        <dbReference type="ARBA" id="ARBA00022516"/>
    </source>
</evidence>
<dbReference type="RefSeq" id="WP_092743838.1">
    <property type="nucleotide sequence ID" value="NZ_FMZC01000006.1"/>
</dbReference>
<comment type="catalytic activity">
    <reaction evidence="24">
        <text>a 1,2-diacyl-sn-glycerol + ATP = a 1,2-diacyl-sn-glycero-3-phosphate + ADP + H(+)</text>
        <dbReference type="Rhea" id="RHEA:10272"/>
        <dbReference type="ChEBI" id="CHEBI:15378"/>
        <dbReference type="ChEBI" id="CHEBI:17815"/>
        <dbReference type="ChEBI" id="CHEBI:30616"/>
        <dbReference type="ChEBI" id="CHEBI:58608"/>
        <dbReference type="ChEBI" id="CHEBI:456216"/>
        <dbReference type="EC" id="2.7.1.107"/>
    </reaction>
</comment>
<evidence type="ECO:0000256" key="5">
    <source>
        <dbReference type="ARBA" id="ARBA00022475"/>
    </source>
</evidence>
<feature type="binding site" evidence="22">
    <location>
        <position position="18"/>
    </location>
    <ligand>
        <name>ATP</name>
        <dbReference type="ChEBI" id="CHEBI:30616"/>
    </ligand>
</feature>
<keyword evidence="11 22" id="KW-0547">Nucleotide-binding</keyword>
<keyword evidence="7 24" id="KW-0997">Cell inner membrane</keyword>
<comment type="cofactor">
    <cofactor evidence="23">
        <name>Mg(2+)</name>
        <dbReference type="ChEBI" id="CHEBI:18420"/>
    </cofactor>
    <text evidence="23">Mn(2+), Zn(2+), Cd(2+) and Co(2+) support activity to lesser extents.</text>
</comment>
<organism evidence="25 26">
    <name type="scientific">Paracidovorax valerianellae</name>
    <dbReference type="NCBI Taxonomy" id="187868"/>
    <lineage>
        <taxon>Bacteria</taxon>
        <taxon>Pseudomonadati</taxon>
        <taxon>Pseudomonadota</taxon>
        <taxon>Betaproteobacteria</taxon>
        <taxon>Burkholderiales</taxon>
        <taxon>Comamonadaceae</taxon>
        <taxon>Paracidovorax</taxon>
    </lineage>
</organism>
<keyword evidence="5" id="KW-1003">Cell membrane</keyword>
<feature type="binding site" evidence="22">
    <location>
        <begin position="93"/>
        <end position="95"/>
    </location>
    <ligand>
        <name>ATP</name>
        <dbReference type="ChEBI" id="CHEBI:30616"/>
    </ligand>
</feature>
<gene>
    <name evidence="25" type="ORF">SAMN05192589_106137</name>
</gene>
<feature type="binding site" evidence="22">
    <location>
        <position position="25"/>
    </location>
    <ligand>
        <name>ATP</name>
        <dbReference type="ChEBI" id="CHEBI:30616"/>
    </ligand>
</feature>
<proteinExistence type="inferred from homology"/>
<dbReference type="InterPro" id="IPR000829">
    <property type="entry name" value="DAGK"/>
</dbReference>
<accession>A0A1G6UP94</accession>
<feature type="transmembrane region" description="Helical" evidence="24">
    <location>
        <begin position="104"/>
        <end position="125"/>
    </location>
</feature>
<dbReference type="PANTHER" id="PTHR34299">
    <property type="entry name" value="DIACYLGLYCEROL KINASE"/>
    <property type="match status" value="1"/>
</dbReference>
<dbReference type="EC" id="2.7.1.107" evidence="3 24"/>
<comment type="similarity">
    <text evidence="2 24">Belongs to the bacterial diacylglycerol kinase family.</text>
</comment>
<feature type="binding site" evidence="22">
    <location>
        <position position="84"/>
    </location>
    <ligand>
        <name>ATP</name>
        <dbReference type="ChEBI" id="CHEBI:30616"/>
    </ligand>
</feature>
<evidence type="ECO:0000256" key="23">
    <source>
        <dbReference type="PIRSR" id="PIRSR600829-4"/>
    </source>
</evidence>
<keyword evidence="10 23" id="KW-0479">Metal-binding</keyword>
<keyword evidence="8 24" id="KW-0808">Transferase</keyword>
<dbReference type="InterPro" id="IPR033718">
    <property type="entry name" value="DAGK_prok"/>
</dbReference>
<evidence type="ECO:0000256" key="12">
    <source>
        <dbReference type="ARBA" id="ARBA00022777"/>
    </source>
</evidence>
<evidence type="ECO:0000313" key="26">
    <source>
        <dbReference type="Proteomes" id="UP000198781"/>
    </source>
</evidence>
<keyword evidence="9 24" id="KW-0812">Transmembrane</keyword>
<evidence type="ECO:0000256" key="24">
    <source>
        <dbReference type="RuleBase" id="RU363065"/>
    </source>
</evidence>
<feature type="binding site" evidence="22">
    <location>
        <position position="36"/>
    </location>
    <ligand>
        <name>ATP</name>
        <dbReference type="ChEBI" id="CHEBI:30616"/>
    </ligand>
</feature>
<dbReference type="STRING" id="187868.SAMN05192589_106137"/>
<feature type="binding site" evidence="23">
    <location>
        <position position="36"/>
    </location>
    <ligand>
        <name>a divalent metal cation</name>
        <dbReference type="ChEBI" id="CHEBI:60240"/>
    </ligand>
</feature>
<dbReference type="GO" id="GO:0004143">
    <property type="term" value="F:ATP-dependent diacylglycerol kinase activity"/>
    <property type="evidence" value="ECO:0007669"/>
    <property type="project" value="UniProtKB-EC"/>
</dbReference>
<dbReference type="EMBL" id="FMZC01000006">
    <property type="protein sequence ID" value="SDD43162.1"/>
    <property type="molecule type" value="Genomic_DNA"/>
</dbReference>
<evidence type="ECO:0000256" key="20">
    <source>
        <dbReference type="PIRSR" id="PIRSR600829-1"/>
    </source>
</evidence>
<evidence type="ECO:0000256" key="17">
    <source>
        <dbReference type="ARBA" id="ARBA00023136"/>
    </source>
</evidence>